<dbReference type="EMBL" id="LR865375">
    <property type="protein sequence ID" value="CAD2099719.1"/>
    <property type="molecule type" value="Genomic_DNA"/>
</dbReference>
<dbReference type="NCBIfam" id="TIGR01599">
    <property type="entry name" value="PYST-A"/>
    <property type="match status" value="1"/>
</dbReference>
<reference evidence="2 3" key="1">
    <citation type="submission" date="2020-08" db="EMBL/GenBank/DDBJ databases">
        <authorList>
            <person name="Ramaprasad A."/>
        </authorList>
    </citation>
    <scope>NUCLEOTIDE SEQUENCE [LARGE SCALE GENOMIC DNA]</scope>
</reference>
<sequence>MNKFYIQNVFFLLIIFVYLNNKTLATESAPGKDPAFISTRHCPTSEEIHVKNKHILCTNPEEIKNADELMNEAVKHLEYHAKNEDGYKYCRTNSYYKMLLYKKKHQGHTDVEKIQYTVDDPNMYNEVINRLWNPDCDKLIDTGSVKRKFVRAYNPNLVIMQQRYKKSIFGRQKYFYALATKAEISEDITIIAMTSANIIDHNPSNIEYKNTIVENANFFKTEIDSEEDIRKGKLKKTFVNIAGYLIEKKSKYVDVTFIASVRNIQILII</sequence>
<accession>A0A6V7SKN9</accession>
<dbReference type="Proteomes" id="UP000515308">
    <property type="component" value="Chromosome PVLDE_13"/>
</dbReference>
<proteinExistence type="predicted"/>
<keyword evidence="1" id="KW-0732">Signal</keyword>
<dbReference type="AlphaFoldDB" id="A0A6V7SKN9"/>
<dbReference type="InterPro" id="IPR023393">
    <property type="entry name" value="START-like_dom_sf"/>
</dbReference>
<feature type="signal peptide" evidence="1">
    <location>
        <begin position="1"/>
        <end position="25"/>
    </location>
</feature>
<gene>
    <name evidence="2" type="ORF">PVLDE_1300520</name>
</gene>
<name>A0A6V7SKN9_PLAVN</name>
<dbReference type="SUPFAM" id="SSF55961">
    <property type="entry name" value="Bet v1-like"/>
    <property type="match status" value="1"/>
</dbReference>
<evidence type="ECO:0000256" key="1">
    <source>
        <dbReference type="SAM" id="SignalP"/>
    </source>
</evidence>
<evidence type="ECO:0000313" key="2">
    <source>
        <dbReference type="EMBL" id="CAD2099719.1"/>
    </source>
</evidence>
<organism evidence="2 3">
    <name type="scientific">Plasmodium vinckei lentum</name>
    <dbReference type="NCBI Taxonomy" id="138297"/>
    <lineage>
        <taxon>Eukaryota</taxon>
        <taxon>Sar</taxon>
        <taxon>Alveolata</taxon>
        <taxon>Apicomplexa</taxon>
        <taxon>Aconoidasida</taxon>
        <taxon>Haemosporida</taxon>
        <taxon>Plasmodiidae</taxon>
        <taxon>Plasmodium</taxon>
        <taxon>Plasmodium (Vinckeia)</taxon>
    </lineage>
</organism>
<evidence type="ECO:0000313" key="3">
    <source>
        <dbReference type="Proteomes" id="UP000515308"/>
    </source>
</evidence>
<feature type="chain" id="PRO_5028451949" evidence="1">
    <location>
        <begin position="26"/>
        <end position="269"/>
    </location>
</feature>
<dbReference type="InterPro" id="IPR006486">
    <property type="entry name" value="PYST_A"/>
</dbReference>
<dbReference type="VEuPathDB" id="PlasmoDB:PVLDE_1300520"/>
<protein>
    <submittedName>
        <fullName evidence="2">Fam-a protein</fullName>
    </submittedName>
</protein>
<dbReference type="Gene3D" id="3.30.530.20">
    <property type="match status" value="1"/>
</dbReference>